<dbReference type="NCBIfam" id="NF033206">
    <property type="entry name" value="ScyE_fam"/>
    <property type="match status" value="1"/>
</dbReference>
<name>A0A8J7H923_9CYAN</name>
<dbReference type="Proteomes" id="UP000599391">
    <property type="component" value="Unassembled WGS sequence"/>
</dbReference>
<dbReference type="InterPro" id="IPR011042">
    <property type="entry name" value="6-blade_b-propeller_TolB-like"/>
</dbReference>
<organism evidence="1 2">
    <name type="scientific">Atlanticothrix silvestris CENA357</name>
    <dbReference type="NCBI Taxonomy" id="1725252"/>
    <lineage>
        <taxon>Bacteria</taxon>
        <taxon>Bacillati</taxon>
        <taxon>Cyanobacteriota</taxon>
        <taxon>Cyanophyceae</taxon>
        <taxon>Nostocales</taxon>
        <taxon>Nodulariaceae</taxon>
        <taxon>Atlanticothrix</taxon>
        <taxon>Atlanticothrix silvestris</taxon>
    </lineage>
</organism>
<dbReference type="SUPFAM" id="SSF101898">
    <property type="entry name" value="NHL repeat"/>
    <property type="match status" value="1"/>
</dbReference>
<evidence type="ECO:0000313" key="2">
    <source>
        <dbReference type="Proteomes" id="UP000599391"/>
    </source>
</evidence>
<reference evidence="1 2" key="1">
    <citation type="journal article" date="2021" name="Int. J. Syst. Evol. Microbiol.">
        <title>Amazonocrinis nigriterrae gen. nov., sp. nov., Atlanticothrix silvestris gen. nov., sp. nov. and Dendronalium phyllosphericum gen. nov., sp. nov., nostocacean cyanobacteria from Brazilian environments.</title>
        <authorList>
            <person name="Alvarenga D.O."/>
            <person name="Andreote A.P.D."/>
            <person name="Branco L.H.Z."/>
            <person name="Delbaje E."/>
            <person name="Cruz R.B."/>
            <person name="Varani A.M."/>
            <person name="Fiore M.F."/>
        </authorList>
    </citation>
    <scope>NUCLEOTIDE SEQUENCE [LARGE SCALE GENOMIC DNA]</scope>
    <source>
        <strain evidence="1 2">CENA357</strain>
    </source>
</reference>
<evidence type="ECO:0000313" key="1">
    <source>
        <dbReference type="EMBL" id="MBH8552578.1"/>
    </source>
</evidence>
<dbReference type="InterPro" id="IPR048031">
    <property type="entry name" value="ScyD/ScyE-like"/>
</dbReference>
<protein>
    <submittedName>
        <fullName evidence="1">ScyD/ScyE family protein</fullName>
    </submittedName>
</protein>
<proteinExistence type="predicted"/>
<dbReference type="Gene3D" id="2.120.10.30">
    <property type="entry name" value="TolB, C-terminal domain"/>
    <property type="match status" value="1"/>
</dbReference>
<accession>A0A8J7H923</accession>
<comment type="caution">
    <text evidence="1">The sequence shown here is derived from an EMBL/GenBank/DDBJ whole genome shotgun (WGS) entry which is preliminary data.</text>
</comment>
<sequence length="432" mass="45911">MDACCDLKKVLDRFWKEKLDKLLPEILITSLRIMSAIVKTPQISRIEVLASGLDSPRKLNFGPDGALYVAEAGRGGTGASIPSPTQPGASLFYGATGAITRIQNGVVKRVVTGLPSLALPDGSDAAGVNDIEFDAYGNAYAIVGLASNPANRDNLLQVPDFSQLLAIDNFDGGASWTRLSDFGAYEQNNNPDGQNVDTNLYDLLIADNIAYVVDAGANALLFQRAFGGEPTLETVFPTRTTTDPLTGEAVVRQPVPTSVTVGPDNALYVGELTGFPFQAETAQVYRINAEGQPEVYAGGFTHIADLAFDKFGGLYVLEYDADGILNGSDAGALIYVSPDGKTRTTIADDELINPTGLEIGSDGDIYISNKGFIAGQGEVLRLSLEKDITFGCAPPYDLVKYCIMAISADSDLANVYHPLLSHSFPIQSYSGA</sequence>
<dbReference type="EMBL" id="JAECZB010000016">
    <property type="protein sequence ID" value="MBH8552578.1"/>
    <property type="molecule type" value="Genomic_DNA"/>
</dbReference>
<keyword evidence="2" id="KW-1185">Reference proteome</keyword>
<gene>
    <name evidence="1" type="ORF">I8751_09365</name>
</gene>
<dbReference type="AlphaFoldDB" id="A0A8J7H923"/>